<sequence length="110" mass="12664">MLRTPNAQYRYRAVEHSSLTRRTTTFRQDIYHKISDTGNFNKSLFLCGSKRRGIAWEMPFPAICGSSGPNIFSVRFAPTMVALRLDSNYIAKPPFSQNLHPPLWVYCFCV</sequence>
<comment type="caution">
    <text evidence="1">The sequence shown here is derived from an EMBL/GenBank/DDBJ whole genome shotgun (WGS) entry which is preliminary data.</text>
</comment>
<dbReference type="EMBL" id="JAIZAY010000005">
    <property type="protein sequence ID" value="KAJ8041290.1"/>
    <property type="molecule type" value="Genomic_DNA"/>
</dbReference>
<dbReference type="AlphaFoldDB" id="A0A9Q1CAB2"/>
<dbReference type="Proteomes" id="UP001152320">
    <property type="component" value="Chromosome 5"/>
</dbReference>
<reference evidence="1" key="1">
    <citation type="submission" date="2021-10" db="EMBL/GenBank/DDBJ databases">
        <title>Tropical sea cucumber genome reveals ecological adaptation and Cuvierian tubules defense mechanism.</title>
        <authorList>
            <person name="Chen T."/>
        </authorList>
    </citation>
    <scope>NUCLEOTIDE SEQUENCE</scope>
    <source>
        <strain evidence="1">Nanhai2018</strain>
        <tissue evidence="1">Muscle</tissue>
    </source>
</reference>
<gene>
    <name evidence="1" type="ORF">HOLleu_12074</name>
</gene>
<name>A0A9Q1CAB2_HOLLE</name>
<evidence type="ECO:0000313" key="2">
    <source>
        <dbReference type="Proteomes" id="UP001152320"/>
    </source>
</evidence>
<protein>
    <submittedName>
        <fullName evidence="1">Uncharacterized protein</fullName>
    </submittedName>
</protein>
<proteinExistence type="predicted"/>
<keyword evidence="2" id="KW-1185">Reference proteome</keyword>
<evidence type="ECO:0000313" key="1">
    <source>
        <dbReference type="EMBL" id="KAJ8041290.1"/>
    </source>
</evidence>
<organism evidence="1 2">
    <name type="scientific">Holothuria leucospilota</name>
    <name type="common">Black long sea cucumber</name>
    <name type="synonym">Mertensiothuria leucospilota</name>
    <dbReference type="NCBI Taxonomy" id="206669"/>
    <lineage>
        <taxon>Eukaryota</taxon>
        <taxon>Metazoa</taxon>
        <taxon>Echinodermata</taxon>
        <taxon>Eleutherozoa</taxon>
        <taxon>Echinozoa</taxon>
        <taxon>Holothuroidea</taxon>
        <taxon>Aspidochirotacea</taxon>
        <taxon>Aspidochirotida</taxon>
        <taxon>Holothuriidae</taxon>
        <taxon>Holothuria</taxon>
    </lineage>
</organism>
<accession>A0A9Q1CAB2</accession>